<proteinExistence type="predicted"/>
<evidence type="ECO:0000313" key="1">
    <source>
        <dbReference type="EMBL" id="MBX58266.1"/>
    </source>
</evidence>
<reference evidence="1" key="1">
    <citation type="submission" date="2018-02" db="EMBL/GenBank/DDBJ databases">
        <title>Rhizophora mucronata_Transcriptome.</title>
        <authorList>
            <person name="Meera S.P."/>
            <person name="Sreeshan A."/>
            <person name="Augustine A."/>
        </authorList>
    </citation>
    <scope>NUCLEOTIDE SEQUENCE</scope>
    <source>
        <tissue evidence="1">Leaf</tissue>
    </source>
</reference>
<protein>
    <submittedName>
        <fullName evidence="1">Uncharacterized protein</fullName>
    </submittedName>
</protein>
<dbReference type="AlphaFoldDB" id="A0A2P2PU35"/>
<organism evidence="1">
    <name type="scientific">Rhizophora mucronata</name>
    <name type="common">Asiatic mangrove</name>
    <dbReference type="NCBI Taxonomy" id="61149"/>
    <lineage>
        <taxon>Eukaryota</taxon>
        <taxon>Viridiplantae</taxon>
        <taxon>Streptophyta</taxon>
        <taxon>Embryophyta</taxon>
        <taxon>Tracheophyta</taxon>
        <taxon>Spermatophyta</taxon>
        <taxon>Magnoliopsida</taxon>
        <taxon>eudicotyledons</taxon>
        <taxon>Gunneridae</taxon>
        <taxon>Pentapetalae</taxon>
        <taxon>rosids</taxon>
        <taxon>fabids</taxon>
        <taxon>Malpighiales</taxon>
        <taxon>Rhizophoraceae</taxon>
        <taxon>Rhizophora</taxon>
    </lineage>
</organism>
<name>A0A2P2PU35_RHIMU</name>
<sequence>MRIHICLHEVQTRQELNRNGMEEYKQD</sequence>
<dbReference type="EMBL" id="GGEC01077782">
    <property type="protein sequence ID" value="MBX58266.1"/>
    <property type="molecule type" value="Transcribed_RNA"/>
</dbReference>
<accession>A0A2P2PU35</accession>